<evidence type="ECO:0000259" key="1">
    <source>
        <dbReference type="Pfam" id="PF00535"/>
    </source>
</evidence>
<dbReference type="SUPFAM" id="SSF53448">
    <property type="entry name" value="Nucleotide-diphospho-sugar transferases"/>
    <property type="match status" value="1"/>
</dbReference>
<evidence type="ECO:0000313" key="2">
    <source>
        <dbReference type="EMBL" id="RCK49194.1"/>
    </source>
</evidence>
<dbReference type="InterPro" id="IPR001173">
    <property type="entry name" value="Glyco_trans_2-like"/>
</dbReference>
<dbReference type="InterPro" id="IPR029044">
    <property type="entry name" value="Nucleotide-diphossugar_trans"/>
</dbReference>
<accession>A0A367X6A6</accession>
<dbReference type="Gene3D" id="3.90.550.10">
    <property type="entry name" value="Spore Coat Polysaccharide Biosynthesis Protein SpsA, Chain A"/>
    <property type="match status" value="1"/>
</dbReference>
<gene>
    <name evidence="2" type="ORF">TH30_02385</name>
</gene>
<dbReference type="PANTHER" id="PTHR22916">
    <property type="entry name" value="GLYCOSYLTRANSFERASE"/>
    <property type="match status" value="1"/>
</dbReference>
<dbReference type="PANTHER" id="PTHR22916:SF3">
    <property type="entry name" value="UDP-GLCNAC:BETAGAL BETA-1,3-N-ACETYLGLUCOSAMINYLTRANSFERASE-LIKE PROTEIN 1"/>
    <property type="match status" value="1"/>
</dbReference>
<comment type="caution">
    <text evidence="2">The sequence shown here is derived from an EMBL/GenBank/DDBJ whole genome shotgun (WGS) entry which is preliminary data.</text>
</comment>
<feature type="domain" description="Glycosyltransferase 2-like" evidence="1">
    <location>
        <begin position="5"/>
        <end position="129"/>
    </location>
</feature>
<dbReference type="GO" id="GO:0016758">
    <property type="term" value="F:hexosyltransferase activity"/>
    <property type="evidence" value="ECO:0007669"/>
    <property type="project" value="UniProtKB-ARBA"/>
</dbReference>
<dbReference type="Proteomes" id="UP000252255">
    <property type="component" value="Unassembled WGS sequence"/>
</dbReference>
<reference evidence="2 3" key="1">
    <citation type="submission" date="2014-07" db="EMBL/GenBank/DDBJ databases">
        <title>Draft genome sequence of Thalassospira profundimaris PR54-5.</title>
        <authorList>
            <person name="Lai Q."/>
            <person name="Shao Z."/>
        </authorList>
    </citation>
    <scope>NUCLEOTIDE SEQUENCE [LARGE SCALE GENOMIC DNA]</scope>
    <source>
        <strain evidence="2 3">PR54-5</strain>
    </source>
</reference>
<sequence length="315" mass="34982">MTKVSYIITLYNKEAFIRPVLDSVLAQTGDFEREIILVNDGSTDQTLPLIETYAAKHAIIKIITIENSGPAVATNTGIEAATGDFIKFVDGDDVLCPNSTELLMKALKETGYGLAHSLIKEVDATSEIYQTPSANLTSYDIEKLPNALSMMVEKARFNLSCVLVNTALAKDVGGCDSRFFIQDYSFCLRMSRITNFVQVPVVLAYAPKESASRVSGFGAGAQVLHDLNMALGHFIADFPDLPVGIRKKLLQRATSRAWRWAKRQEKKSIFSIEFLNYILAKCGFNTSNPEKLVFASCETFRRTTSIRFPQHISNR</sequence>
<name>A0A367X6A6_9PROT</name>
<organism evidence="2 3">
    <name type="scientific">Thalassospira profundimaris</name>
    <dbReference type="NCBI Taxonomy" id="502049"/>
    <lineage>
        <taxon>Bacteria</taxon>
        <taxon>Pseudomonadati</taxon>
        <taxon>Pseudomonadota</taxon>
        <taxon>Alphaproteobacteria</taxon>
        <taxon>Rhodospirillales</taxon>
        <taxon>Thalassospiraceae</taxon>
        <taxon>Thalassospira</taxon>
    </lineage>
</organism>
<protein>
    <recommendedName>
        <fullName evidence="1">Glycosyltransferase 2-like domain-containing protein</fullName>
    </recommendedName>
</protein>
<dbReference type="EMBL" id="JPWI01000001">
    <property type="protein sequence ID" value="RCK49194.1"/>
    <property type="molecule type" value="Genomic_DNA"/>
</dbReference>
<proteinExistence type="predicted"/>
<dbReference type="Pfam" id="PF00535">
    <property type="entry name" value="Glycos_transf_2"/>
    <property type="match status" value="1"/>
</dbReference>
<dbReference type="AlphaFoldDB" id="A0A367X6A6"/>
<evidence type="ECO:0000313" key="3">
    <source>
        <dbReference type="Proteomes" id="UP000252255"/>
    </source>
</evidence>
<dbReference type="CDD" id="cd00761">
    <property type="entry name" value="Glyco_tranf_GTA_type"/>
    <property type="match status" value="1"/>
</dbReference>